<name>A0ABR0E0C5_ZASCE</name>
<evidence type="ECO:0000313" key="3">
    <source>
        <dbReference type="Proteomes" id="UP001305779"/>
    </source>
</evidence>
<protein>
    <submittedName>
        <fullName evidence="2">Uncharacterized protein</fullName>
    </submittedName>
</protein>
<evidence type="ECO:0000256" key="1">
    <source>
        <dbReference type="SAM" id="MobiDB-lite"/>
    </source>
</evidence>
<dbReference type="Proteomes" id="UP001305779">
    <property type="component" value="Unassembled WGS sequence"/>
</dbReference>
<organism evidence="2 3">
    <name type="scientific">Zasmidium cellare</name>
    <name type="common">Wine cellar mold</name>
    <name type="synonym">Racodium cellare</name>
    <dbReference type="NCBI Taxonomy" id="395010"/>
    <lineage>
        <taxon>Eukaryota</taxon>
        <taxon>Fungi</taxon>
        <taxon>Dikarya</taxon>
        <taxon>Ascomycota</taxon>
        <taxon>Pezizomycotina</taxon>
        <taxon>Dothideomycetes</taxon>
        <taxon>Dothideomycetidae</taxon>
        <taxon>Mycosphaerellales</taxon>
        <taxon>Mycosphaerellaceae</taxon>
        <taxon>Zasmidium</taxon>
    </lineage>
</organism>
<reference evidence="2 3" key="1">
    <citation type="journal article" date="2023" name="G3 (Bethesda)">
        <title>A chromosome-level genome assembly of Zasmidium syzygii isolated from banana leaves.</title>
        <authorList>
            <person name="van Westerhoven A.C."/>
            <person name="Mehrabi R."/>
            <person name="Talebi R."/>
            <person name="Steentjes M.B.F."/>
            <person name="Corcolon B."/>
            <person name="Chong P.A."/>
            <person name="Kema G.H.J."/>
            <person name="Seidl M.F."/>
        </authorList>
    </citation>
    <scope>NUCLEOTIDE SEQUENCE [LARGE SCALE GENOMIC DNA]</scope>
    <source>
        <strain evidence="2 3">P124</strain>
    </source>
</reference>
<accession>A0ABR0E0C5</accession>
<keyword evidence="3" id="KW-1185">Reference proteome</keyword>
<feature type="compositionally biased region" description="Basic and acidic residues" evidence="1">
    <location>
        <begin position="102"/>
        <end position="113"/>
    </location>
</feature>
<feature type="compositionally biased region" description="Acidic residues" evidence="1">
    <location>
        <begin position="114"/>
        <end position="134"/>
    </location>
</feature>
<sequence>MAFLKRLSDNIWSYVSPTKTDTTNHALPTPNTEPTFKKPAIPARRASLHDISKQTRSMSPAERVGNWRIRSPSSQASSSVLASKRKRLFTPSSSAGRRSKSRRLDLDDMQSRDEVEEEYDDDILMEDGYDDESDIQSPISRGQLRSSSAALGDEEDDDGMSIYKTVVAGEEEYEASRQKVDLPEMLDMGHIATDELRLKGWDDDYITLIQKVATRGYEPLLPAYLKFEYSFLPDGLFEDGDDAFIASTRGEHFKAGKALQKLLELGGRVRDRIYTGGRIQPEDQVKRQLDAYMKWAFDDAGIDNGSAIPVLAIEVQPAGTEAPQLRANALRKCRRLAARYREALRVQRSVEFSPGSRSSEGTLLSYPLPTFYTVIASHGVVALMAYRPDAEEADLAAMAYFDFKEKNYDVWNCLALAIIVCHVRNVQLRIAEETGLGLRQQGYSEDEVEEDDPDA</sequence>
<feature type="compositionally biased region" description="Low complexity" evidence="1">
    <location>
        <begin position="71"/>
        <end position="82"/>
    </location>
</feature>
<proteinExistence type="predicted"/>
<feature type="compositionally biased region" description="Polar residues" evidence="1">
    <location>
        <begin position="135"/>
        <end position="149"/>
    </location>
</feature>
<feature type="compositionally biased region" description="Polar residues" evidence="1">
    <location>
        <begin position="17"/>
        <end position="34"/>
    </location>
</feature>
<dbReference type="EMBL" id="JAXOVC010000013">
    <property type="protein sequence ID" value="KAK4494854.1"/>
    <property type="molecule type" value="Genomic_DNA"/>
</dbReference>
<evidence type="ECO:0000313" key="2">
    <source>
        <dbReference type="EMBL" id="KAK4494854.1"/>
    </source>
</evidence>
<feature type="region of interest" description="Disordered" evidence="1">
    <location>
        <begin position="17"/>
        <end position="155"/>
    </location>
</feature>
<comment type="caution">
    <text evidence="2">The sequence shown here is derived from an EMBL/GenBank/DDBJ whole genome shotgun (WGS) entry which is preliminary data.</text>
</comment>
<gene>
    <name evidence="2" type="ORF">PRZ48_014210</name>
</gene>